<organism evidence="3 4">
    <name type="scientific">Plasmodium chabaudi chabaudi</name>
    <dbReference type="NCBI Taxonomy" id="31271"/>
    <lineage>
        <taxon>Eukaryota</taxon>
        <taxon>Sar</taxon>
        <taxon>Alveolata</taxon>
        <taxon>Apicomplexa</taxon>
        <taxon>Aconoidasida</taxon>
        <taxon>Haemosporida</taxon>
        <taxon>Plasmodiidae</taxon>
        <taxon>Plasmodium</taxon>
        <taxon>Plasmodium (Vinckeia)</taxon>
    </lineage>
</organism>
<evidence type="ECO:0000313" key="4">
    <source>
        <dbReference type="Proteomes" id="UP000507163"/>
    </source>
</evidence>
<feature type="compositionally biased region" description="Acidic residues" evidence="1">
    <location>
        <begin position="109"/>
        <end position="131"/>
    </location>
</feature>
<accession>A0A1C6YLU0</accession>
<feature type="compositionally biased region" description="Basic residues" evidence="1">
    <location>
        <begin position="136"/>
        <end position="150"/>
    </location>
</feature>
<dbReference type="Proteomes" id="UP000507163">
    <property type="component" value="Chromosome 12"/>
</dbReference>
<feature type="region of interest" description="Disordered" evidence="1">
    <location>
        <begin position="81"/>
        <end position="152"/>
    </location>
</feature>
<evidence type="ECO:0008006" key="5">
    <source>
        <dbReference type="Google" id="ProtNLM"/>
    </source>
</evidence>
<dbReference type="EMBL" id="LT608178">
    <property type="protein sequence ID" value="SCM24358.1"/>
    <property type="molecule type" value="Genomic_DNA"/>
</dbReference>
<protein>
    <recommendedName>
        <fullName evidence="5">Plasmodium RESA N-terminal domain-containing protein</fullName>
    </recommendedName>
</protein>
<proteinExistence type="predicted"/>
<evidence type="ECO:0000256" key="2">
    <source>
        <dbReference type="SAM" id="SignalP"/>
    </source>
</evidence>
<feature type="chain" id="PRO_5008751554" description="Plasmodium RESA N-terminal domain-containing protein" evidence="2">
    <location>
        <begin position="25"/>
        <end position="376"/>
    </location>
</feature>
<evidence type="ECO:0000256" key="1">
    <source>
        <dbReference type="SAM" id="MobiDB-lite"/>
    </source>
</evidence>
<keyword evidence="2" id="KW-0732">Signal</keyword>
<feature type="signal peptide" evidence="2">
    <location>
        <begin position="1"/>
        <end position="24"/>
    </location>
</feature>
<name>A0A1C6YLU0_PLACU</name>
<reference evidence="3 4" key="1">
    <citation type="submission" date="2016-08" db="EMBL/GenBank/DDBJ databases">
        <authorList>
            <consortium name="Pathogen Informatics"/>
        </authorList>
    </citation>
    <scope>NUCLEOTIDE SEQUENCE [LARGE SCALE GENOMIC DNA]</scope>
    <source>
        <strain evidence="3 4">AJ</strain>
    </source>
</reference>
<evidence type="ECO:0000313" key="3">
    <source>
        <dbReference type="EMBL" id="SCM24358.1"/>
    </source>
</evidence>
<dbReference type="AlphaFoldDB" id="A0A1C6YLU0"/>
<sequence>MGVIKHRIFMVLKIINIILVLSSTQIPLNNNRVYNFQKITEPSSFKYPTRILCCASIANKIIKVCKEICCGLMEDDDNNEYYGQPRHSNKTQHDNKTKHDNKTQHDNESEYDDEDILDELSDYDDLSDDDEETKRDRKAKRPPRKKHGLRLKYFGRPLPEDELIIGRENQSDENWDGTHKSKLNPKYNTAGDIDLKLINSKKITKALIPFRITDEDIEKSEPDLLMHMVITDQIRITPKVASLIFYNIQMQIHKDMLILWKRAKQLINKLVIKHNISHERHTLRAFDLKNMFYSGCLHIRQTSLRLYQEYAITYRNSLDSTFLFFLREHHMEVCNFFFDASREFYSIITKAFGDVDMEGIVLVPEDEKELFFSPII</sequence>
<gene>
    <name evidence="3" type="ORF">PCHAJ_000312600</name>
</gene>
<feature type="compositionally biased region" description="Basic and acidic residues" evidence="1">
    <location>
        <begin position="91"/>
        <end position="108"/>
    </location>
</feature>